<dbReference type="InterPro" id="IPR013945">
    <property type="entry name" value="Pkr1"/>
</dbReference>
<keyword evidence="2" id="KW-0812">Transmembrane</keyword>
<dbReference type="Proteomes" id="UP000190274">
    <property type="component" value="Chromosome E"/>
</dbReference>
<evidence type="ECO:0000313" key="4">
    <source>
        <dbReference type="Proteomes" id="UP000190274"/>
    </source>
</evidence>
<proteinExistence type="predicted"/>
<keyword evidence="2" id="KW-1133">Transmembrane helix</keyword>
<gene>
    <name evidence="3" type="ORF">LADA_0E01948G</name>
</gene>
<organism evidence="3 4">
    <name type="scientific">Lachancea dasiensis</name>
    <dbReference type="NCBI Taxonomy" id="1072105"/>
    <lineage>
        <taxon>Eukaryota</taxon>
        <taxon>Fungi</taxon>
        <taxon>Dikarya</taxon>
        <taxon>Ascomycota</taxon>
        <taxon>Saccharomycotina</taxon>
        <taxon>Saccharomycetes</taxon>
        <taxon>Saccharomycetales</taxon>
        <taxon>Saccharomycetaceae</taxon>
        <taxon>Lachancea</taxon>
    </lineage>
</organism>
<sequence length="120" mass="13508">MGNFFEELWNSIFTPGTSPQLIVATHVSFVLLSCCLGWLIYCTRNLHFVALLTISTLLWITVTWFVNELHYAKLRDNEELAKTQGEKADDQQQASKKSTLKDTATTSATKPVAATRSRKV</sequence>
<dbReference type="EMBL" id="LT598455">
    <property type="protein sequence ID" value="SCU87092.1"/>
    <property type="molecule type" value="Genomic_DNA"/>
</dbReference>
<dbReference type="PANTHER" id="PTHR28251:SF1">
    <property type="entry name" value="V-TYPE ATPASE ASSEMBLY FACTOR PKR1"/>
    <property type="match status" value="1"/>
</dbReference>
<reference evidence="4" key="1">
    <citation type="submission" date="2016-03" db="EMBL/GenBank/DDBJ databases">
        <authorList>
            <person name="Devillers H."/>
        </authorList>
    </citation>
    <scope>NUCLEOTIDE SEQUENCE [LARGE SCALE GENOMIC DNA]</scope>
</reference>
<keyword evidence="2" id="KW-0472">Membrane</keyword>
<evidence type="ECO:0000256" key="2">
    <source>
        <dbReference type="SAM" id="Phobius"/>
    </source>
</evidence>
<feature type="transmembrane region" description="Helical" evidence="2">
    <location>
        <begin position="48"/>
        <end position="66"/>
    </location>
</feature>
<evidence type="ECO:0000313" key="3">
    <source>
        <dbReference type="EMBL" id="SCU87092.1"/>
    </source>
</evidence>
<accession>A0A1G4JAQ4</accession>
<dbReference type="GO" id="GO:0070072">
    <property type="term" value="P:vacuolar proton-transporting V-type ATPase complex assembly"/>
    <property type="evidence" value="ECO:0007669"/>
    <property type="project" value="EnsemblFungi"/>
</dbReference>
<dbReference type="OrthoDB" id="9626941at2759"/>
<name>A0A1G4JAQ4_9SACH</name>
<dbReference type="AlphaFoldDB" id="A0A1G4JAQ4"/>
<feature type="region of interest" description="Disordered" evidence="1">
    <location>
        <begin position="82"/>
        <end position="120"/>
    </location>
</feature>
<dbReference type="GO" id="GO:0005789">
    <property type="term" value="C:endoplasmic reticulum membrane"/>
    <property type="evidence" value="ECO:0007669"/>
    <property type="project" value="EnsemblFungi"/>
</dbReference>
<protein>
    <submittedName>
        <fullName evidence="3">LADA_0E01948g1_1</fullName>
    </submittedName>
</protein>
<keyword evidence="4" id="KW-1185">Reference proteome</keyword>
<dbReference type="PANTHER" id="PTHR28251">
    <property type="entry name" value="V-TYPE ATPASE ASSEMBLY FACTOR PKR1"/>
    <property type="match status" value="1"/>
</dbReference>
<dbReference type="Pfam" id="PF08636">
    <property type="entry name" value="Pkr1"/>
    <property type="match status" value="1"/>
</dbReference>
<evidence type="ECO:0000256" key="1">
    <source>
        <dbReference type="SAM" id="MobiDB-lite"/>
    </source>
</evidence>
<feature type="transmembrane region" description="Helical" evidence="2">
    <location>
        <begin position="20"/>
        <end position="41"/>
    </location>
</feature>
<feature type="compositionally biased region" description="Polar residues" evidence="1">
    <location>
        <begin position="91"/>
        <end position="109"/>
    </location>
</feature>